<dbReference type="EMBL" id="DXCC01000004">
    <property type="protein sequence ID" value="HIZ14539.1"/>
    <property type="molecule type" value="Genomic_DNA"/>
</dbReference>
<dbReference type="AlphaFoldDB" id="A0A9D2DCV6"/>
<accession>A0A9D2DCV6</accession>
<reference evidence="3" key="1">
    <citation type="journal article" date="2021" name="PeerJ">
        <title>Extensive microbial diversity within the chicken gut microbiome revealed by metagenomics and culture.</title>
        <authorList>
            <person name="Gilroy R."/>
            <person name="Ravi A."/>
            <person name="Getino M."/>
            <person name="Pursley I."/>
            <person name="Horton D.L."/>
            <person name="Alikhan N.F."/>
            <person name="Baker D."/>
            <person name="Gharbi K."/>
            <person name="Hall N."/>
            <person name="Watson M."/>
            <person name="Adriaenssens E.M."/>
            <person name="Foster-Nyarko E."/>
            <person name="Jarju S."/>
            <person name="Secka A."/>
            <person name="Antonio M."/>
            <person name="Oren A."/>
            <person name="Chaudhuri R.R."/>
            <person name="La Ragione R."/>
            <person name="Hildebrand F."/>
            <person name="Pallen M.J."/>
        </authorList>
    </citation>
    <scope>NUCLEOTIDE SEQUENCE</scope>
    <source>
        <strain evidence="3">ChiHjej11B10-19426</strain>
    </source>
</reference>
<evidence type="ECO:0000313" key="3">
    <source>
        <dbReference type="EMBL" id="HIZ14539.1"/>
    </source>
</evidence>
<keyword evidence="1" id="KW-0732">Signal</keyword>
<evidence type="ECO:0000259" key="2">
    <source>
        <dbReference type="Pfam" id="PF13004"/>
    </source>
</evidence>
<feature type="signal peptide" evidence="1">
    <location>
        <begin position="1"/>
        <end position="20"/>
    </location>
</feature>
<proteinExistence type="predicted"/>
<evidence type="ECO:0000256" key="1">
    <source>
        <dbReference type="SAM" id="SignalP"/>
    </source>
</evidence>
<feature type="chain" id="PRO_5038648610" description="BACON domain-containing protein" evidence="1">
    <location>
        <begin position="21"/>
        <end position="424"/>
    </location>
</feature>
<protein>
    <recommendedName>
        <fullName evidence="2">BACON domain-containing protein</fullName>
    </recommendedName>
</protein>
<dbReference type="Proteomes" id="UP000824014">
    <property type="component" value="Unassembled WGS sequence"/>
</dbReference>
<gene>
    <name evidence="3" type="ORF">H9816_01290</name>
</gene>
<evidence type="ECO:0000313" key="4">
    <source>
        <dbReference type="Proteomes" id="UP000824014"/>
    </source>
</evidence>
<dbReference type="InterPro" id="IPR013783">
    <property type="entry name" value="Ig-like_fold"/>
</dbReference>
<comment type="caution">
    <text evidence="3">The sequence shown here is derived from an EMBL/GenBank/DDBJ whole genome shotgun (WGS) entry which is preliminary data.</text>
</comment>
<dbReference type="PROSITE" id="PS51257">
    <property type="entry name" value="PROKAR_LIPOPROTEIN"/>
    <property type="match status" value="1"/>
</dbReference>
<reference evidence="3" key="2">
    <citation type="submission" date="2021-04" db="EMBL/GenBank/DDBJ databases">
        <authorList>
            <person name="Gilroy R."/>
        </authorList>
    </citation>
    <scope>NUCLEOTIDE SEQUENCE</scope>
    <source>
        <strain evidence="3">ChiHjej11B10-19426</strain>
    </source>
</reference>
<sequence length="424" mass="46876">MKSIFRFALLLLLPAASLTACVTGNKGYVRIPSDLTDITLIGTNPKEITLEASDDWYVRIFYEEGDTLRWLNATPLSGRADETSVTLTAKTPNYTTQPRRAEVQFKLPGDAGTIIRVTQQISPKPQPLTHLTRSLSGATLEGPSELTFQYDEELENTPVFSDGTTTYTLTRGTSNGTIATATSGGTGSFSYTAVNGRITALGPLQWEFRDRNTGILLQRSNVTFTFSYDRTEDKKLVSVSRTEEFTVEEGVTLEQSRQQTEIYEFVYDNLRIASITHTLPYSSAQSTASRSKLAYTFTYPENDADIQENNLTTNVWDLVVMPGMQGTPFYTFTGFGIFGLTGDTQGNFPISAQVTYIAPEAEDENALPPPTSLPQQMSYTFTRDNNASLTGAQTVTTWNDHTETSSVTFSYTPLETDETPDETE</sequence>
<name>A0A9D2DCV6_9BACT</name>
<dbReference type="Pfam" id="PF13004">
    <property type="entry name" value="BACON"/>
    <property type="match status" value="1"/>
</dbReference>
<dbReference type="InterPro" id="IPR024361">
    <property type="entry name" value="BACON"/>
</dbReference>
<organism evidence="3 4">
    <name type="scientific">Candidatus Tidjanibacter faecipullorum</name>
    <dbReference type="NCBI Taxonomy" id="2838766"/>
    <lineage>
        <taxon>Bacteria</taxon>
        <taxon>Pseudomonadati</taxon>
        <taxon>Bacteroidota</taxon>
        <taxon>Bacteroidia</taxon>
        <taxon>Bacteroidales</taxon>
        <taxon>Rikenellaceae</taxon>
        <taxon>Tidjanibacter</taxon>
    </lineage>
</organism>
<feature type="domain" description="BACON" evidence="2">
    <location>
        <begin position="66"/>
        <end position="119"/>
    </location>
</feature>
<dbReference type="Gene3D" id="2.60.40.10">
    <property type="entry name" value="Immunoglobulins"/>
    <property type="match status" value="1"/>
</dbReference>